<dbReference type="Proteomes" id="UP000289323">
    <property type="component" value="Unassembled WGS sequence"/>
</dbReference>
<sequence>MRMDAQMVVQSNAFKNMSYPVTSKYSKQIYATVSDNDLGGGVNNAPAGNLTATSVRCLYSLLGSGRRRGNGPRLGW</sequence>
<dbReference type="EMBL" id="OUUZ01000003">
    <property type="protein sequence ID" value="SPQ20222.1"/>
    <property type="molecule type" value="Genomic_DNA"/>
</dbReference>
<evidence type="ECO:0000313" key="2">
    <source>
        <dbReference type="Proteomes" id="UP000289323"/>
    </source>
</evidence>
<gene>
    <name evidence="1" type="ORF">TT172_LOCUS2641</name>
</gene>
<dbReference type="AlphaFoldDB" id="A0A446BCJ4"/>
<evidence type="ECO:0000313" key="1">
    <source>
        <dbReference type="EMBL" id="SPQ20222.1"/>
    </source>
</evidence>
<accession>A0A446BCJ4</accession>
<organism evidence="1 2">
    <name type="scientific">Thermothielavioides terrestris</name>
    <dbReference type="NCBI Taxonomy" id="2587410"/>
    <lineage>
        <taxon>Eukaryota</taxon>
        <taxon>Fungi</taxon>
        <taxon>Dikarya</taxon>
        <taxon>Ascomycota</taxon>
        <taxon>Pezizomycotina</taxon>
        <taxon>Sordariomycetes</taxon>
        <taxon>Sordariomycetidae</taxon>
        <taxon>Sordariales</taxon>
        <taxon>Chaetomiaceae</taxon>
        <taxon>Thermothielavioides</taxon>
    </lineage>
</organism>
<proteinExistence type="predicted"/>
<protein>
    <submittedName>
        <fullName evidence="1">4e58ecba-ce20-4daa-b383-cce158e1efb2</fullName>
    </submittedName>
</protein>
<reference evidence="1 2" key="1">
    <citation type="submission" date="2018-04" db="EMBL/GenBank/DDBJ databases">
        <authorList>
            <person name="Huttner S."/>
            <person name="Dainat J."/>
        </authorList>
    </citation>
    <scope>NUCLEOTIDE SEQUENCE [LARGE SCALE GENOMIC DNA]</scope>
</reference>
<name>A0A446BCJ4_9PEZI</name>